<dbReference type="CDD" id="cd00615">
    <property type="entry name" value="Orn_deC_like"/>
    <property type="match status" value="1"/>
</dbReference>
<evidence type="ECO:0000313" key="9">
    <source>
        <dbReference type="Proteomes" id="UP000282311"/>
    </source>
</evidence>
<dbReference type="Pfam" id="PF01276">
    <property type="entry name" value="OKR_DC_1"/>
    <property type="match status" value="1"/>
</dbReference>
<keyword evidence="8" id="KW-0808">Transferase</keyword>
<feature type="domain" description="Orn/Lys/Arg decarboxylase C-terminal" evidence="7">
    <location>
        <begin position="416"/>
        <end position="471"/>
    </location>
</feature>
<dbReference type="GO" id="GO:0016831">
    <property type="term" value="F:carboxy-lyase activity"/>
    <property type="evidence" value="ECO:0007669"/>
    <property type="project" value="UniProtKB-KW"/>
</dbReference>
<evidence type="ECO:0000256" key="5">
    <source>
        <dbReference type="ARBA" id="ARBA00023239"/>
    </source>
</evidence>
<dbReference type="GO" id="GO:0008483">
    <property type="term" value="F:transaminase activity"/>
    <property type="evidence" value="ECO:0007669"/>
    <property type="project" value="UniProtKB-KW"/>
</dbReference>
<comment type="cofactor">
    <cofactor evidence="1">
        <name>pyridoxal 5'-phosphate</name>
        <dbReference type="ChEBI" id="CHEBI:597326"/>
    </cofactor>
</comment>
<evidence type="ECO:0000259" key="7">
    <source>
        <dbReference type="Pfam" id="PF03711"/>
    </source>
</evidence>
<keyword evidence="5" id="KW-0456">Lyase</keyword>
<organism evidence="8 9">
    <name type="scientific">Paenibacillus ginsengarvi</name>
    <dbReference type="NCBI Taxonomy" id="400777"/>
    <lineage>
        <taxon>Bacteria</taxon>
        <taxon>Bacillati</taxon>
        <taxon>Bacillota</taxon>
        <taxon>Bacilli</taxon>
        <taxon>Bacillales</taxon>
        <taxon>Paenibacillaceae</taxon>
        <taxon>Paenibacillus</taxon>
    </lineage>
</organism>
<dbReference type="Gene3D" id="3.40.640.10">
    <property type="entry name" value="Type I PLP-dependent aspartate aminotransferase-like (Major domain)"/>
    <property type="match status" value="1"/>
</dbReference>
<dbReference type="Gene3D" id="3.90.105.10">
    <property type="entry name" value="Molybdopterin biosynthesis moea protein, domain 2"/>
    <property type="match status" value="1"/>
</dbReference>
<comment type="similarity">
    <text evidence="2">Belongs to the Orn/Lys/Arg decarboxylase class-I family.</text>
</comment>
<dbReference type="InterPro" id="IPR000310">
    <property type="entry name" value="Orn/Lys/Arg_deCO2ase_major_dom"/>
</dbReference>
<evidence type="ECO:0000313" key="8">
    <source>
        <dbReference type="EMBL" id="RKN65718.1"/>
    </source>
</evidence>
<dbReference type="InterPro" id="IPR052357">
    <property type="entry name" value="Orn_Lys_Arg_decarboxylase-I"/>
</dbReference>
<dbReference type="Pfam" id="PF03711">
    <property type="entry name" value="OKR_DC_1_C"/>
    <property type="match status" value="1"/>
</dbReference>
<dbReference type="OrthoDB" id="9815233at2"/>
<evidence type="ECO:0000256" key="2">
    <source>
        <dbReference type="ARBA" id="ARBA00010671"/>
    </source>
</evidence>
<dbReference type="InterPro" id="IPR008286">
    <property type="entry name" value="Prn/Lys/Arg_de-COase_C"/>
</dbReference>
<evidence type="ECO:0000256" key="3">
    <source>
        <dbReference type="ARBA" id="ARBA00022793"/>
    </source>
</evidence>
<dbReference type="InterPro" id="IPR015424">
    <property type="entry name" value="PyrdxlP-dep_Trfase"/>
</dbReference>
<keyword evidence="8" id="KW-0032">Aminotransferase</keyword>
<keyword evidence="4" id="KW-0663">Pyridoxal phosphate</keyword>
<dbReference type="EMBL" id="RBAH01000036">
    <property type="protein sequence ID" value="RKN65718.1"/>
    <property type="molecule type" value="Genomic_DNA"/>
</dbReference>
<gene>
    <name evidence="8" type="ORF">D7M11_31890</name>
</gene>
<keyword evidence="9" id="KW-1185">Reference proteome</keyword>
<dbReference type="SUPFAM" id="SSF55904">
    <property type="entry name" value="Ornithine decarboxylase C-terminal domain"/>
    <property type="match status" value="1"/>
</dbReference>
<dbReference type="SUPFAM" id="SSF53383">
    <property type="entry name" value="PLP-dependent transferases"/>
    <property type="match status" value="1"/>
</dbReference>
<keyword evidence="3" id="KW-0210">Decarboxylase</keyword>
<dbReference type="InterPro" id="IPR036633">
    <property type="entry name" value="Prn/Lys/Arg_de-COase_C_sf"/>
</dbReference>
<sequence length="497" mass="53276">MSEQALPLLDALLHHSRLDYKSFHVPGHKSGKGLLPSAASFRELMEIDLTEITGMDDLHSPEGIIREAQQLAADCFGAEETFFLVGGSTAGNLASITTLCMPGDILIVQRNVHKSVINGLMLAGAKAVFVSPRYDAESGLPSGLDKAGVEFALQQYPEAKGVLVTNPNYYGMGTDVRGLADLAHAYGKPLIVDEAHGAHYGFHPALPKSALSCGADLVVQSTHKMLTAMTMGAMLHVQGERIDRELLRSRLAMLQSSSPSYPILASLDAARHLLQTEGNQWLARGLQAVQRVESALAEWSWYRMLPDAPAFAYETKDPFKLTISDATGTLSGYELQSELEARGVMTEMADPRHVLLVFSLASDEGDADRLITALARLAGDFRLSERTVPASAVPAESSLFREGVSASVAFGMGRFGDTTEVTLSDAAGRIAGEMVIPYPPGIPVLYPGETITGETITYLQQLADRGARFQGASSPRLQTIRVAHGPDQAGNGNTSIE</sequence>
<evidence type="ECO:0000256" key="4">
    <source>
        <dbReference type="ARBA" id="ARBA00022898"/>
    </source>
</evidence>
<accession>A0A3B0AZN7</accession>
<dbReference type="InterPro" id="IPR015421">
    <property type="entry name" value="PyrdxlP-dep_Trfase_major"/>
</dbReference>
<dbReference type="Proteomes" id="UP000282311">
    <property type="component" value="Unassembled WGS sequence"/>
</dbReference>
<feature type="domain" description="Orn/Lys/Arg decarboxylases family 1 pyridoxal-P attachment site" evidence="6">
    <location>
        <begin position="7"/>
        <end position="364"/>
    </location>
</feature>
<evidence type="ECO:0000259" key="6">
    <source>
        <dbReference type="Pfam" id="PF01276"/>
    </source>
</evidence>
<evidence type="ECO:0000256" key="1">
    <source>
        <dbReference type="ARBA" id="ARBA00001933"/>
    </source>
</evidence>
<name>A0A3B0AZN7_9BACL</name>
<dbReference type="PANTHER" id="PTHR43277:SF3">
    <property type="entry name" value="DECARBOXYLASE, PUTATIVE-RELATED"/>
    <property type="match status" value="1"/>
</dbReference>
<comment type="caution">
    <text evidence="8">The sequence shown here is derived from an EMBL/GenBank/DDBJ whole genome shotgun (WGS) entry which is preliminary data.</text>
</comment>
<reference evidence="8 9" key="1">
    <citation type="journal article" date="2007" name="Int. J. Syst. Evol. Microbiol.">
        <title>Paenibacillus ginsengarvi sp. nov., isolated from soil from ginseng cultivation.</title>
        <authorList>
            <person name="Yoon M.H."/>
            <person name="Ten L.N."/>
            <person name="Im W.T."/>
        </authorList>
    </citation>
    <scope>NUCLEOTIDE SEQUENCE [LARGE SCALE GENOMIC DNA]</scope>
    <source>
        <strain evidence="8 9">KCTC 13059</strain>
    </source>
</reference>
<protein>
    <submittedName>
        <fullName evidence="8">Aminotransferase class I/II-fold pyridoxal phosphate-dependent enzyme</fullName>
    </submittedName>
</protein>
<dbReference type="PANTHER" id="PTHR43277">
    <property type="entry name" value="ARGININE DECARBOXYLASE"/>
    <property type="match status" value="1"/>
</dbReference>
<dbReference type="RefSeq" id="WP_120751336.1">
    <property type="nucleotide sequence ID" value="NZ_RBAH01000036.1"/>
</dbReference>
<proteinExistence type="inferred from homology"/>
<dbReference type="AlphaFoldDB" id="A0A3B0AZN7"/>